<feature type="DNA-binding region" description="OmpR/PhoB-type" evidence="9">
    <location>
        <begin position="137"/>
        <end position="236"/>
    </location>
</feature>
<dbReference type="PANTHER" id="PTHR48111">
    <property type="entry name" value="REGULATOR OF RPOS"/>
    <property type="match status" value="1"/>
</dbReference>
<dbReference type="Pfam" id="PF00072">
    <property type="entry name" value="Response_reg"/>
    <property type="match status" value="1"/>
</dbReference>
<keyword evidence="5" id="KW-0805">Transcription regulation</keyword>
<comment type="caution">
    <text evidence="12">The sequence shown here is derived from an EMBL/GenBank/DDBJ whole genome shotgun (WGS) entry which is preliminary data.</text>
</comment>
<dbReference type="Gene3D" id="1.10.10.10">
    <property type="entry name" value="Winged helix-like DNA-binding domain superfamily/Winged helix DNA-binding domain"/>
    <property type="match status" value="1"/>
</dbReference>
<keyword evidence="4" id="KW-0902">Two-component regulatory system</keyword>
<dbReference type="PROSITE" id="PS50110">
    <property type="entry name" value="RESPONSE_REGULATORY"/>
    <property type="match status" value="1"/>
</dbReference>
<dbReference type="InterPro" id="IPR039420">
    <property type="entry name" value="WalR-like"/>
</dbReference>
<dbReference type="GO" id="GO:0032993">
    <property type="term" value="C:protein-DNA complex"/>
    <property type="evidence" value="ECO:0007669"/>
    <property type="project" value="TreeGrafter"/>
</dbReference>
<dbReference type="Pfam" id="PF00486">
    <property type="entry name" value="Trans_reg_C"/>
    <property type="match status" value="1"/>
</dbReference>
<feature type="modified residue" description="4-aspartylphosphate" evidence="8">
    <location>
        <position position="56"/>
    </location>
</feature>
<dbReference type="SMART" id="SM00448">
    <property type="entry name" value="REC"/>
    <property type="match status" value="1"/>
</dbReference>
<dbReference type="InterPro" id="IPR001789">
    <property type="entry name" value="Sig_transdc_resp-reg_receiver"/>
</dbReference>
<evidence type="ECO:0000256" key="8">
    <source>
        <dbReference type="PROSITE-ProRule" id="PRU00169"/>
    </source>
</evidence>
<dbReference type="AlphaFoldDB" id="A0A831RVX5"/>
<dbReference type="GO" id="GO:0000976">
    <property type="term" value="F:transcription cis-regulatory region binding"/>
    <property type="evidence" value="ECO:0007669"/>
    <property type="project" value="TreeGrafter"/>
</dbReference>
<dbReference type="PROSITE" id="PS51755">
    <property type="entry name" value="OMPR_PHOB"/>
    <property type="match status" value="1"/>
</dbReference>
<evidence type="ECO:0000256" key="3">
    <source>
        <dbReference type="ARBA" id="ARBA00022553"/>
    </source>
</evidence>
<keyword evidence="6 9" id="KW-0238">DNA-binding</keyword>
<dbReference type="Gene3D" id="3.40.50.2300">
    <property type="match status" value="1"/>
</dbReference>
<dbReference type="GO" id="GO:0005829">
    <property type="term" value="C:cytosol"/>
    <property type="evidence" value="ECO:0007669"/>
    <property type="project" value="TreeGrafter"/>
</dbReference>
<dbReference type="Proteomes" id="UP000886339">
    <property type="component" value="Unassembled WGS sequence"/>
</dbReference>
<dbReference type="InterPro" id="IPR036388">
    <property type="entry name" value="WH-like_DNA-bd_sf"/>
</dbReference>
<protein>
    <submittedName>
        <fullName evidence="12">Response regulator</fullName>
    </submittedName>
</protein>
<accession>A0A831RVX5</accession>
<keyword evidence="3 8" id="KW-0597">Phosphoprotein</keyword>
<keyword evidence="2" id="KW-0963">Cytoplasm</keyword>
<dbReference type="CDD" id="cd00383">
    <property type="entry name" value="trans_reg_C"/>
    <property type="match status" value="1"/>
</dbReference>
<keyword evidence="7" id="KW-0804">Transcription</keyword>
<evidence type="ECO:0000256" key="9">
    <source>
        <dbReference type="PROSITE-ProRule" id="PRU01091"/>
    </source>
</evidence>
<evidence type="ECO:0000256" key="5">
    <source>
        <dbReference type="ARBA" id="ARBA00023015"/>
    </source>
</evidence>
<dbReference type="Gene3D" id="6.10.250.690">
    <property type="match status" value="1"/>
</dbReference>
<dbReference type="GO" id="GO:0006355">
    <property type="term" value="P:regulation of DNA-templated transcription"/>
    <property type="evidence" value="ECO:0007669"/>
    <property type="project" value="InterPro"/>
</dbReference>
<organism evidence="12">
    <name type="scientific">Thiolapillus brandeum</name>
    <dbReference type="NCBI Taxonomy" id="1076588"/>
    <lineage>
        <taxon>Bacteria</taxon>
        <taxon>Pseudomonadati</taxon>
        <taxon>Pseudomonadota</taxon>
        <taxon>Gammaproteobacteria</taxon>
        <taxon>Chromatiales</taxon>
        <taxon>Sedimenticolaceae</taxon>
        <taxon>Thiolapillus</taxon>
    </lineage>
</organism>
<name>A0A831RVX5_9GAMM</name>
<dbReference type="SUPFAM" id="SSF46894">
    <property type="entry name" value="C-terminal effector domain of the bipartite response regulators"/>
    <property type="match status" value="1"/>
</dbReference>
<reference evidence="12" key="1">
    <citation type="journal article" date="2020" name="mSystems">
        <title>Genome- and Community-Level Interaction Insights into Carbon Utilization and Element Cycling Functions of Hydrothermarchaeota in Hydrothermal Sediment.</title>
        <authorList>
            <person name="Zhou Z."/>
            <person name="Liu Y."/>
            <person name="Xu W."/>
            <person name="Pan J."/>
            <person name="Luo Z.H."/>
            <person name="Li M."/>
        </authorList>
    </citation>
    <scope>NUCLEOTIDE SEQUENCE [LARGE SCALE GENOMIC DNA]</scope>
    <source>
        <strain evidence="12">HyVt-458</strain>
    </source>
</reference>
<dbReference type="PANTHER" id="PTHR48111:SF4">
    <property type="entry name" value="DNA-BINDING DUAL TRANSCRIPTIONAL REGULATOR OMPR"/>
    <property type="match status" value="1"/>
</dbReference>
<dbReference type="FunFam" id="1.10.10.10:FF:000099">
    <property type="entry name" value="Two-component system response regulator TorR"/>
    <property type="match status" value="1"/>
</dbReference>
<evidence type="ECO:0000256" key="1">
    <source>
        <dbReference type="ARBA" id="ARBA00004496"/>
    </source>
</evidence>
<evidence type="ECO:0000256" key="2">
    <source>
        <dbReference type="ARBA" id="ARBA00022490"/>
    </source>
</evidence>
<dbReference type="SUPFAM" id="SSF52172">
    <property type="entry name" value="CheY-like"/>
    <property type="match status" value="1"/>
</dbReference>
<dbReference type="InterPro" id="IPR011006">
    <property type="entry name" value="CheY-like_superfamily"/>
</dbReference>
<proteinExistence type="predicted"/>
<dbReference type="InterPro" id="IPR016032">
    <property type="entry name" value="Sig_transdc_resp-reg_C-effctor"/>
</dbReference>
<dbReference type="EMBL" id="DRLF01000282">
    <property type="protein sequence ID" value="HEC06789.1"/>
    <property type="molecule type" value="Genomic_DNA"/>
</dbReference>
<comment type="subcellular location">
    <subcellularLocation>
        <location evidence="1">Cytoplasm</location>
    </subcellularLocation>
</comment>
<evidence type="ECO:0000256" key="7">
    <source>
        <dbReference type="ARBA" id="ARBA00023163"/>
    </source>
</evidence>
<evidence type="ECO:0000256" key="6">
    <source>
        <dbReference type="ARBA" id="ARBA00023125"/>
    </source>
</evidence>
<feature type="domain" description="Response regulatory" evidence="10">
    <location>
        <begin position="7"/>
        <end position="120"/>
    </location>
</feature>
<evidence type="ECO:0000259" key="10">
    <source>
        <dbReference type="PROSITE" id="PS50110"/>
    </source>
</evidence>
<sequence length="241" mass="27414">MSHQSPLILIVDDDRALRDLLQRYLREQGFSTAAVADGEAMKSWLADHDPDLVVMDLMLPGEDGLSLTRHLRASTRLPVLILSAKGEDIDRIVGLEIGADDYLAKPFNPRELVARIRAVLRRNSQPTEEKEATGTDNRLYHFGSYVLNLQNYSLQRDGEEIPLTSGEITLLALLVQHPNRVLTRDHLIDLLKGYDRSPFDRSIDVRITRLRHKIEADPKHPRYIRTVWGKGYLFSPQGSET</sequence>
<evidence type="ECO:0000313" key="12">
    <source>
        <dbReference type="EMBL" id="HEC06789.1"/>
    </source>
</evidence>
<dbReference type="InterPro" id="IPR001867">
    <property type="entry name" value="OmpR/PhoB-type_DNA-bd"/>
</dbReference>
<gene>
    <name evidence="12" type="ORF">ENJ12_08055</name>
</gene>
<dbReference type="GO" id="GO:0000156">
    <property type="term" value="F:phosphorelay response regulator activity"/>
    <property type="evidence" value="ECO:0007669"/>
    <property type="project" value="TreeGrafter"/>
</dbReference>
<evidence type="ECO:0000256" key="4">
    <source>
        <dbReference type="ARBA" id="ARBA00023012"/>
    </source>
</evidence>
<dbReference type="SMART" id="SM00862">
    <property type="entry name" value="Trans_reg_C"/>
    <property type="match status" value="1"/>
</dbReference>
<feature type="domain" description="OmpR/PhoB-type" evidence="11">
    <location>
        <begin position="137"/>
        <end position="236"/>
    </location>
</feature>
<evidence type="ECO:0000259" key="11">
    <source>
        <dbReference type="PROSITE" id="PS51755"/>
    </source>
</evidence>